<dbReference type="PANTHER" id="PTHR33375:SF1">
    <property type="entry name" value="CHROMOSOME-PARTITIONING PROTEIN PARB-RELATED"/>
    <property type="match status" value="1"/>
</dbReference>
<dbReference type="Pfam" id="PF17762">
    <property type="entry name" value="HTH_ParB"/>
    <property type="match status" value="1"/>
</dbReference>
<gene>
    <name evidence="3" type="ORF">NCS_30216</name>
</gene>
<name>A0A2H1FHY0_9ARCH</name>
<dbReference type="RefSeq" id="WP_157928159.1">
    <property type="nucleotide sequence ID" value="NZ_LT841358.1"/>
</dbReference>
<protein>
    <recommendedName>
        <fullName evidence="2">ParB-like N-terminal domain-containing protein</fullName>
    </recommendedName>
</protein>
<dbReference type="Gene3D" id="1.10.10.2830">
    <property type="match status" value="1"/>
</dbReference>
<keyword evidence="4" id="KW-1185">Reference proteome</keyword>
<keyword evidence="1" id="KW-0159">Chromosome partition</keyword>
<reference evidence="4" key="1">
    <citation type="submission" date="2017-03" db="EMBL/GenBank/DDBJ databases">
        <authorList>
            <person name="Herbold C."/>
        </authorList>
    </citation>
    <scope>NUCLEOTIDE SEQUENCE [LARGE SCALE GENOMIC DNA]</scope>
</reference>
<evidence type="ECO:0000313" key="3">
    <source>
        <dbReference type="EMBL" id="SMH72376.1"/>
    </source>
</evidence>
<dbReference type="PANTHER" id="PTHR33375">
    <property type="entry name" value="CHROMOSOME-PARTITIONING PROTEIN PARB-RELATED"/>
    <property type="match status" value="1"/>
</dbReference>
<evidence type="ECO:0000256" key="1">
    <source>
        <dbReference type="ARBA" id="ARBA00022829"/>
    </source>
</evidence>
<dbReference type="GO" id="GO:0003677">
    <property type="term" value="F:DNA binding"/>
    <property type="evidence" value="ECO:0007669"/>
    <property type="project" value="InterPro"/>
</dbReference>
<evidence type="ECO:0000259" key="2">
    <source>
        <dbReference type="SMART" id="SM00470"/>
    </source>
</evidence>
<proteinExistence type="predicted"/>
<dbReference type="InterPro" id="IPR050336">
    <property type="entry name" value="Chromosome_partition/occlusion"/>
</dbReference>
<dbReference type="GO" id="GO:0005694">
    <property type="term" value="C:chromosome"/>
    <property type="evidence" value="ECO:0007669"/>
    <property type="project" value="TreeGrafter"/>
</dbReference>
<dbReference type="SUPFAM" id="SSF109709">
    <property type="entry name" value="KorB DNA-binding domain-like"/>
    <property type="match status" value="1"/>
</dbReference>
<dbReference type="OrthoDB" id="8181at2157"/>
<sequence>MKIKNIPLKLIDIADENVRKDHPFGEDSRDQLIKDHLSKFELLQPVVVRFDNASKRYKLLIGRRRFLSLSAKGTREIPAVVTELEGAEAEAASLFENLIRKDLPPIEKAKMVRKLVDSTQSGITGVSKKYGLSKSTVSEWLSVLTLAEPLQQALESGEITLYEAIQIARKPKALQEKLVNAVSDGKLQEVMIRTGVKRGAPKGLLTVRLVFNPKKKFDKKMWDQLNDQASQNGLEVTDYVKNILMKQLN</sequence>
<dbReference type="SUPFAM" id="SSF110849">
    <property type="entry name" value="ParB/Sulfiredoxin"/>
    <property type="match status" value="1"/>
</dbReference>
<dbReference type="Proteomes" id="UP000230607">
    <property type="component" value="Chromosome 1"/>
</dbReference>
<dbReference type="EMBL" id="LT841358">
    <property type="protein sequence ID" value="SMH72376.1"/>
    <property type="molecule type" value="Genomic_DNA"/>
</dbReference>
<dbReference type="NCBIfam" id="TIGR00180">
    <property type="entry name" value="parB_part"/>
    <property type="match status" value="1"/>
</dbReference>
<evidence type="ECO:0000313" key="4">
    <source>
        <dbReference type="Proteomes" id="UP000230607"/>
    </source>
</evidence>
<dbReference type="InterPro" id="IPR004437">
    <property type="entry name" value="ParB/RepB/Spo0J"/>
</dbReference>
<dbReference type="GO" id="GO:0007059">
    <property type="term" value="P:chromosome segregation"/>
    <property type="evidence" value="ECO:0007669"/>
    <property type="project" value="UniProtKB-KW"/>
</dbReference>
<dbReference type="InterPro" id="IPR041468">
    <property type="entry name" value="HTH_ParB/Spo0J"/>
</dbReference>
<dbReference type="Pfam" id="PF02195">
    <property type="entry name" value="ParB_N"/>
    <property type="match status" value="1"/>
</dbReference>
<accession>A0A2H1FHY0</accession>
<dbReference type="InterPro" id="IPR036086">
    <property type="entry name" value="ParB/Sulfiredoxin_sf"/>
</dbReference>
<dbReference type="InterPro" id="IPR003115">
    <property type="entry name" value="ParB_N"/>
</dbReference>
<organism evidence="3 4">
    <name type="scientific">Candidatus Nitrosotalea okcheonensis</name>
    <dbReference type="NCBI Taxonomy" id="1903276"/>
    <lineage>
        <taxon>Archaea</taxon>
        <taxon>Nitrososphaerota</taxon>
        <taxon>Nitrososphaeria</taxon>
        <taxon>Nitrosotaleales</taxon>
        <taxon>Nitrosotaleaceae</taxon>
        <taxon>Nitrosotalea</taxon>
    </lineage>
</organism>
<dbReference type="AlphaFoldDB" id="A0A2H1FHY0"/>
<dbReference type="SMART" id="SM00470">
    <property type="entry name" value="ParB"/>
    <property type="match status" value="1"/>
</dbReference>
<feature type="domain" description="ParB-like N-terminal" evidence="2">
    <location>
        <begin position="4"/>
        <end position="98"/>
    </location>
</feature>
<dbReference type="Gene3D" id="3.90.1530.30">
    <property type="match status" value="1"/>
</dbReference>